<dbReference type="EMBL" id="PEDP01001278">
    <property type="protein sequence ID" value="POS83912.1"/>
    <property type="molecule type" value="Genomic_DNA"/>
</dbReference>
<gene>
    <name evidence="1" type="ORF">EPUL_002614</name>
</gene>
<sequence>MPLNSKAVPTLTKRVTRSMSSLSKYDNSNPNNDLPQLNSDIKKLKINKDSDNHLFSKLIQTPSSQNPQAFSPLSTSISTLDSDVLDNSASSSSSNETTIFSSNQILDISNCPCYDINKNHPINPLWANFAAFHTYLISDPRSHERLFSFLADLVSEHHSQAQTVESLNSEIKFLLHRQTYLEKDQSSLQDLKIINQQNEQNI</sequence>
<name>A0A2S4PPG5_9PEZI</name>
<protein>
    <submittedName>
        <fullName evidence="1">Uncharacterized protein</fullName>
    </submittedName>
</protein>
<accession>A0A2S4PPG5</accession>
<evidence type="ECO:0000313" key="2">
    <source>
        <dbReference type="Proteomes" id="UP000237438"/>
    </source>
</evidence>
<organism evidence="1 2">
    <name type="scientific">Erysiphe pulchra</name>
    <dbReference type="NCBI Taxonomy" id="225359"/>
    <lineage>
        <taxon>Eukaryota</taxon>
        <taxon>Fungi</taxon>
        <taxon>Dikarya</taxon>
        <taxon>Ascomycota</taxon>
        <taxon>Pezizomycotina</taxon>
        <taxon>Leotiomycetes</taxon>
        <taxon>Erysiphales</taxon>
        <taxon>Erysiphaceae</taxon>
        <taxon>Erysiphe</taxon>
    </lineage>
</organism>
<keyword evidence="2" id="KW-1185">Reference proteome</keyword>
<evidence type="ECO:0000313" key="1">
    <source>
        <dbReference type="EMBL" id="POS83912.1"/>
    </source>
</evidence>
<dbReference type="AlphaFoldDB" id="A0A2S4PPG5"/>
<reference evidence="1 2" key="1">
    <citation type="submission" date="2017-10" db="EMBL/GenBank/DDBJ databases">
        <title>Development of genomic resources for the powdery mildew, Erysiphe pulchra.</title>
        <authorList>
            <person name="Wadl P.A."/>
            <person name="Mack B.M."/>
            <person name="Moore G."/>
            <person name="Beltz S.B."/>
        </authorList>
    </citation>
    <scope>NUCLEOTIDE SEQUENCE [LARGE SCALE GENOMIC DNA]</scope>
    <source>
        <strain evidence="1">Cflorida</strain>
    </source>
</reference>
<proteinExistence type="predicted"/>
<dbReference type="Proteomes" id="UP000237438">
    <property type="component" value="Unassembled WGS sequence"/>
</dbReference>
<comment type="caution">
    <text evidence="1">The sequence shown here is derived from an EMBL/GenBank/DDBJ whole genome shotgun (WGS) entry which is preliminary data.</text>
</comment>